<dbReference type="AlphaFoldDB" id="A0A6C0CJ51"/>
<organism evidence="1">
    <name type="scientific">viral metagenome</name>
    <dbReference type="NCBI Taxonomy" id="1070528"/>
    <lineage>
        <taxon>unclassified sequences</taxon>
        <taxon>metagenomes</taxon>
        <taxon>organismal metagenomes</taxon>
    </lineage>
</organism>
<name>A0A6C0CJ51_9ZZZZ</name>
<dbReference type="EMBL" id="MN739430">
    <property type="protein sequence ID" value="QHT04491.1"/>
    <property type="molecule type" value="Genomic_DNA"/>
</dbReference>
<sequence>MDNENFDDEWINKFENEEKKYDVFYPKELQNLKINCLYINKINELEKITEKNVILNKSNQIKKEELIQLIKDNDKIDRNKYKLISILVYNFNLESNELKNFLKNSDSYEFLNSLKNIDDFTLDSSINYFHNINGLYIIYSAIEKSNNVNTKRVRFNIQKGKTRRKKH</sequence>
<reference evidence="1" key="1">
    <citation type="journal article" date="2020" name="Nature">
        <title>Giant virus diversity and host interactions through global metagenomics.</title>
        <authorList>
            <person name="Schulz F."/>
            <person name="Roux S."/>
            <person name="Paez-Espino D."/>
            <person name="Jungbluth S."/>
            <person name="Walsh D.A."/>
            <person name="Denef V.J."/>
            <person name="McMahon K.D."/>
            <person name="Konstantinidis K.T."/>
            <person name="Eloe-Fadrosh E.A."/>
            <person name="Kyrpides N.C."/>
            <person name="Woyke T."/>
        </authorList>
    </citation>
    <scope>NUCLEOTIDE SEQUENCE</scope>
    <source>
        <strain evidence="1">GVMAG-M-3300021185-45</strain>
    </source>
</reference>
<accession>A0A6C0CJ51</accession>
<proteinExistence type="predicted"/>
<evidence type="ECO:0000313" key="1">
    <source>
        <dbReference type="EMBL" id="QHT04491.1"/>
    </source>
</evidence>
<protein>
    <submittedName>
        <fullName evidence="1">Uncharacterized protein</fullName>
    </submittedName>
</protein>